<dbReference type="GO" id="GO:0005634">
    <property type="term" value="C:nucleus"/>
    <property type="evidence" value="ECO:0007669"/>
    <property type="project" value="TreeGrafter"/>
</dbReference>
<comment type="subcellular location">
    <subcellularLocation>
        <location evidence="10">Cytoplasm</location>
        <location evidence="10">Cytoskeleton</location>
        <location evidence="10">Cilium axoneme</location>
    </subcellularLocation>
    <subcellularLocation>
        <location evidence="1">Cytoplasm</location>
        <location evidence="1">Cytoskeleton</location>
        <location evidence="1">Flagellum axoneme</location>
    </subcellularLocation>
</comment>
<evidence type="ECO:0000256" key="10">
    <source>
        <dbReference type="RuleBase" id="RU367040"/>
    </source>
</evidence>
<evidence type="ECO:0000256" key="1">
    <source>
        <dbReference type="ARBA" id="ARBA00004611"/>
    </source>
</evidence>
<sequence length="474" mass="55026">MIGMINRHAFIFCRMAFDIKRSLEKRFPWEHVNTSVILHVSFFIIIPHHLTYETVFLLGSKLHFGMAKIKTNVNRASALPVRFTLDEWHVNNQFRYRCSEAQQELSDRRLAEAALACESAKEIVKANKEETDHRLLEKLNDIEFRKAELLRVRKDCVLEIDALSVYKERLANVLKSVKRNALVICEKCLAARERRLGIDLVYDDVEKNLLKEHDAIKKAGSLLGRVLQETCEQIRKLKATLYHLDRDLENKESNLRIDRRNVTLKETDCTRSVCRSTSCFDKSVALNEWELQTNTNIIDANKEGNSAKQLRCYVDTIIKKTIDDLDKQKNDTNEAFRQRIEETREAKTKLELQHSEIIKQVAAMSNNIANLKKTIADKEGYMALAYARLNYRCQRPGMECTQDFVEANLVKEIHELRNVAANLQRTLCEAEGSLRYLLKTQVQLEEDINVKTNTLKLDEVECATLRQSIDYRAY</sequence>
<evidence type="ECO:0000256" key="11">
    <source>
        <dbReference type="SAM" id="Coils"/>
    </source>
</evidence>
<dbReference type="PRINTS" id="PR00511">
    <property type="entry name" value="TEKTIN"/>
</dbReference>
<dbReference type="GO" id="GO:0060294">
    <property type="term" value="P:cilium movement involved in cell motility"/>
    <property type="evidence" value="ECO:0007669"/>
    <property type="project" value="UniProtKB-UniRule"/>
</dbReference>
<evidence type="ECO:0000256" key="6">
    <source>
        <dbReference type="ARBA" id="ARBA00023069"/>
    </source>
</evidence>
<keyword evidence="6 10" id="KW-0969">Cilium</keyword>
<dbReference type="GO" id="GO:0015630">
    <property type="term" value="C:microtubule cytoskeleton"/>
    <property type="evidence" value="ECO:0007669"/>
    <property type="project" value="UniProtKB-UniRule"/>
</dbReference>
<dbReference type="Pfam" id="PF03148">
    <property type="entry name" value="Tektin"/>
    <property type="match status" value="1"/>
</dbReference>
<keyword evidence="4 10" id="KW-0282">Flagellum</keyword>
<comment type="similarity">
    <text evidence="2 10">Belongs to the tektin family.</text>
</comment>
<gene>
    <name evidence="12" type="ORF">PUN28_012091</name>
</gene>
<organism evidence="12 13">
    <name type="scientific">Cardiocondyla obscurior</name>
    <dbReference type="NCBI Taxonomy" id="286306"/>
    <lineage>
        <taxon>Eukaryota</taxon>
        <taxon>Metazoa</taxon>
        <taxon>Ecdysozoa</taxon>
        <taxon>Arthropoda</taxon>
        <taxon>Hexapoda</taxon>
        <taxon>Insecta</taxon>
        <taxon>Pterygota</taxon>
        <taxon>Neoptera</taxon>
        <taxon>Endopterygota</taxon>
        <taxon>Hymenoptera</taxon>
        <taxon>Apocrita</taxon>
        <taxon>Aculeata</taxon>
        <taxon>Formicoidea</taxon>
        <taxon>Formicidae</taxon>
        <taxon>Myrmicinae</taxon>
        <taxon>Cardiocondyla</taxon>
    </lineage>
</organism>
<evidence type="ECO:0000256" key="8">
    <source>
        <dbReference type="ARBA" id="ARBA00023273"/>
    </source>
</evidence>
<name>A0AAW2FDA5_9HYME</name>
<dbReference type="Proteomes" id="UP001430953">
    <property type="component" value="Unassembled WGS sequence"/>
</dbReference>
<evidence type="ECO:0000256" key="3">
    <source>
        <dbReference type="ARBA" id="ARBA00022490"/>
    </source>
</evidence>
<feature type="coiled-coil region" evidence="11">
    <location>
        <begin position="333"/>
        <end position="360"/>
    </location>
</feature>
<dbReference type="GO" id="GO:0005930">
    <property type="term" value="C:axoneme"/>
    <property type="evidence" value="ECO:0007669"/>
    <property type="project" value="UniProtKB-SubCell"/>
</dbReference>
<keyword evidence="3" id="KW-0963">Cytoplasm</keyword>
<keyword evidence="8 10" id="KW-0966">Cell projection</keyword>
<evidence type="ECO:0000256" key="5">
    <source>
        <dbReference type="ARBA" id="ARBA00023054"/>
    </source>
</evidence>
<keyword evidence="5 11" id="KW-0175">Coiled coil</keyword>
<proteinExistence type="inferred from homology"/>
<accession>A0AAW2FDA5</accession>
<dbReference type="AlphaFoldDB" id="A0AAW2FDA5"/>
<protein>
    <recommendedName>
        <fullName evidence="10">Tektin</fullName>
    </recommendedName>
</protein>
<evidence type="ECO:0000256" key="2">
    <source>
        <dbReference type="ARBA" id="ARBA00007209"/>
    </source>
</evidence>
<evidence type="ECO:0000313" key="12">
    <source>
        <dbReference type="EMBL" id="KAL0112529.1"/>
    </source>
</evidence>
<comment type="caution">
    <text evidence="12">The sequence shown here is derived from an EMBL/GenBank/DDBJ whole genome shotgun (WGS) entry which is preliminary data.</text>
</comment>
<dbReference type="GO" id="GO:0060271">
    <property type="term" value="P:cilium assembly"/>
    <property type="evidence" value="ECO:0007669"/>
    <property type="project" value="UniProtKB-UniRule"/>
</dbReference>
<reference evidence="12 13" key="1">
    <citation type="submission" date="2023-03" db="EMBL/GenBank/DDBJ databases">
        <title>High recombination rates correlate with genetic variation in Cardiocondyla obscurior ants.</title>
        <authorList>
            <person name="Errbii M."/>
        </authorList>
    </citation>
    <scope>NUCLEOTIDE SEQUENCE [LARGE SCALE GENOMIC DNA]</scope>
    <source>
        <strain evidence="12">Alpha-2009</strain>
        <tissue evidence="12">Whole body</tissue>
    </source>
</reference>
<dbReference type="EMBL" id="JADYXP020000012">
    <property type="protein sequence ID" value="KAL0112529.1"/>
    <property type="molecule type" value="Genomic_DNA"/>
</dbReference>
<dbReference type="InterPro" id="IPR000435">
    <property type="entry name" value="Tektins"/>
</dbReference>
<evidence type="ECO:0000256" key="9">
    <source>
        <dbReference type="ARBA" id="ARBA00045224"/>
    </source>
</evidence>
<comment type="function">
    <text evidence="9">Microtubule inner protein (MIP) part of the dynein-decorated doublet microtubules (DMTs) in cilia and flagellar axoneme. Forms filamentous polymers in the walls of ciliary and flagellar microtubules.</text>
</comment>
<dbReference type="InterPro" id="IPR048256">
    <property type="entry name" value="Tektin-like"/>
</dbReference>
<dbReference type="PANTHER" id="PTHR19960:SF25">
    <property type="entry name" value="TEKTIN-1"/>
    <property type="match status" value="1"/>
</dbReference>
<evidence type="ECO:0000256" key="7">
    <source>
        <dbReference type="ARBA" id="ARBA00023212"/>
    </source>
</evidence>
<evidence type="ECO:0000256" key="4">
    <source>
        <dbReference type="ARBA" id="ARBA00022846"/>
    </source>
</evidence>
<dbReference type="PANTHER" id="PTHR19960">
    <property type="entry name" value="TEKTIN"/>
    <property type="match status" value="1"/>
</dbReference>
<keyword evidence="13" id="KW-1185">Reference proteome</keyword>
<keyword evidence="7" id="KW-0206">Cytoskeleton</keyword>
<evidence type="ECO:0000313" key="13">
    <source>
        <dbReference type="Proteomes" id="UP001430953"/>
    </source>
</evidence>